<accession>A0A0M3G6A6</accession>
<dbReference type="CDD" id="cd01392">
    <property type="entry name" value="HTH_LacI"/>
    <property type="match status" value="1"/>
</dbReference>
<keyword evidence="1" id="KW-0805">Transcription regulation</keyword>
<evidence type="ECO:0000256" key="3">
    <source>
        <dbReference type="ARBA" id="ARBA00023163"/>
    </source>
</evidence>
<dbReference type="Gene3D" id="1.10.260.40">
    <property type="entry name" value="lambda repressor-like DNA-binding domains"/>
    <property type="match status" value="1"/>
</dbReference>
<dbReference type="InterPro" id="IPR000843">
    <property type="entry name" value="HTH_LacI"/>
</dbReference>
<gene>
    <name evidence="7" type="ORF">AAX18_06735</name>
</gene>
<dbReference type="SUPFAM" id="SSF47413">
    <property type="entry name" value="lambda repressor-like DNA-binding domains"/>
    <property type="match status" value="1"/>
</dbReference>
<reference evidence="7 8" key="1">
    <citation type="submission" date="2015-05" db="EMBL/GenBank/DDBJ databases">
        <title>Comparative analyses of the lipooligosaccharides from nottypeable Haemophilus influenzae and Haemophilus haemolyticus.</title>
        <authorList>
            <person name="Post D.M.B."/>
            <person name="Ketterer M.R."/>
            <person name="Coffin J.E."/>
            <person name="Reinders L.M."/>
            <person name="Munson R.S.Jr."/>
            <person name="Bair T.B."/>
            <person name="Murphy T.F."/>
            <person name="Foster E."/>
            <person name="Gibson B.W."/>
            <person name="Apicella M.A."/>
        </authorList>
    </citation>
    <scope>NUCLEOTIDE SEQUENCE [LARGE SCALE GENOMIC DNA]</scope>
    <source>
        <strain evidence="7 8">11P18</strain>
    </source>
</reference>
<dbReference type="GO" id="GO:0003700">
    <property type="term" value="F:DNA-binding transcription factor activity"/>
    <property type="evidence" value="ECO:0007669"/>
    <property type="project" value="TreeGrafter"/>
</dbReference>
<evidence type="ECO:0000256" key="4">
    <source>
        <dbReference type="ARBA" id="ARBA00044140"/>
    </source>
</evidence>
<dbReference type="Pfam" id="PF00356">
    <property type="entry name" value="LacI"/>
    <property type="match status" value="1"/>
</dbReference>
<organism evidence="7 8">
    <name type="scientific">Haemophilus haemolyticus</name>
    <dbReference type="NCBI Taxonomy" id="726"/>
    <lineage>
        <taxon>Bacteria</taxon>
        <taxon>Pseudomonadati</taxon>
        <taxon>Pseudomonadota</taxon>
        <taxon>Gammaproteobacteria</taxon>
        <taxon>Pasteurellales</taxon>
        <taxon>Pasteurellaceae</taxon>
        <taxon>Haemophilus</taxon>
    </lineage>
</organism>
<dbReference type="PROSITE" id="PS50932">
    <property type="entry name" value="HTH_LACI_2"/>
    <property type="match status" value="1"/>
</dbReference>
<keyword evidence="3" id="KW-0804">Transcription</keyword>
<dbReference type="SMART" id="SM00354">
    <property type="entry name" value="HTH_LACI"/>
    <property type="match status" value="1"/>
</dbReference>
<dbReference type="Proteomes" id="UP000034750">
    <property type="component" value="Unassembled WGS sequence"/>
</dbReference>
<proteinExistence type="predicted"/>
<dbReference type="PRINTS" id="PR00036">
    <property type="entry name" value="HTHLACI"/>
</dbReference>
<dbReference type="GO" id="GO:0000976">
    <property type="term" value="F:transcription cis-regulatory region binding"/>
    <property type="evidence" value="ECO:0007669"/>
    <property type="project" value="TreeGrafter"/>
</dbReference>
<dbReference type="InterPro" id="IPR028082">
    <property type="entry name" value="Peripla_BP_I"/>
</dbReference>
<dbReference type="SUPFAM" id="SSF53822">
    <property type="entry name" value="Periplasmic binding protein-like I"/>
    <property type="match status" value="1"/>
</dbReference>
<evidence type="ECO:0000259" key="6">
    <source>
        <dbReference type="PROSITE" id="PS50932"/>
    </source>
</evidence>
<comment type="function">
    <text evidence="5">Transcriptional repressor for the ribose rbsDACBK operon.</text>
</comment>
<sequence>MSTIHDVAELAHVSIATVSRVVNQHPSVSEDTRLAVKQAIEQLNYQPNANAKALAIQNTDTIGVVVTDVTDSFFAILVKAVDKVAEAHRKTILIGIGYHHAEKEREAI</sequence>
<comment type="caution">
    <text evidence="7">The sequence shown here is derived from an EMBL/GenBank/DDBJ whole genome shotgun (WGS) entry which is preliminary data.</text>
</comment>
<dbReference type="Gene3D" id="3.40.50.2300">
    <property type="match status" value="1"/>
</dbReference>
<dbReference type="PANTHER" id="PTHR30146:SF109">
    <property type="entry name" value="HTH-TYPE TRANSCRIPTIONAL REGULATOR GALS"/>
    <property type="match status" value="1"/>
</dbReference>
<evidence type="ECO:0000256" key="2">
    <source>
        <dbReference type="ARBA" id="ARBA00023125"/>
    </source>
</evidence>
<name>A0A0M3G6A6_HAEHA</name>
<dbReference type="EMBL" id="LCTK01000030">
    <property type="protein sequence ID" value="KKZ58347.1"/>
    <property type="molecule type" value="Genomic_DNA"/>
</dbReference>
<dbReference type="FunFam" id="1.10.260.40:FF:000002">
    <property type="entry name" value="HTH-type transcriptional repressor PurR"/>
    <property type="match status" value="1"/>
</dbReference>
<protein>
    <recommendedName>
        <fullName evidence="4">Ribose operon repressor</fullName>
    </recommendedName>
</protein>
<evidence type="ECO:0000313" key="7">
    <source>
        <dbReference type="EMBL" id="KKZ58347.1"/>
    </source>
</evidence>
<evidence type="ECO:0000313" key="8">
    <source>
        <dbReference type="Proteomes" id="UP000034750"/>
    </source>
</evidence>
<dbReference type="InterPro" id="IPR010982">
    <property type="entry name" value="Lambda_DNA-bd_dom_sf"/>
</dbReference>
<dbReference type="PROSITE" id="PS00356">
    <property type="entry name" value="HTH_LACI_1"/>
    <property type="match status" value="1"/>
</dbReference>
<keyword evidence="2" id="KW-0238">DNA-binding</keyword>
<feature type="non-terminal residue" evidence="7">
    <location>
        <position position="108"/>
    </location>
</feature>
<dbReference type="RefSeq" id="WP_046953366.1">
    <property type="nucleotide sequence ID" value="NZ_LCTK01000030.1"/>
</dbReference>
<dbReference type="PATRIC" id="fig|726.54.peg.1346"/>
<evidence type="ECO:0000256" key="5">
    <source>
        <dbReference type="ARBA" id="ARBA00057859"/>
    </source>
</evidence>
<dbReference type="PANTHER" id="PTHR30146">
    <property type="entry name" value="LACI-RELATED TRANSCRIPTIONAL REPRESSOR"/>
    <property type="match status" value="1"/>
</dbReference>
<evidence type="ECO:0000256" key="1">
    <source>
        <dbReference type="ARBA" id="ARBA00023015"/>
    </source>
</evidence>
<dbReference type="AlphaFoldDB" id="A0A0M3G6A6"/>
<feature type="domain" description="HTH lacI-type" evidence="6">
    <location>
        <begin position="2"/>
        <end position="56"/>
    </location>
</feature>